<dbReference type="GO" id="GO:0005615">
    <property type="term" value="C:extracellular space"/>
    <property type="evidence" value="ECO:0007669"/>
    <property type="project" value="TreeGrafter"/>
</dbReference>
<feature type="domain" description="Olfactomedin-like" evidence="6">
    <location>
        <begin position="294"/>
        <end position="544"/>
    </location>
</feature>
<dbReference type="InterPro" id="IPR008160">
    <property type="entry name" value="Collagen"/>
</dbReference>
<feature type="transmembrane region" description="Helical" evidence="5">
    <location>
        <begin position="21"/>
        <end position="40"/>
    </location>
</feature>
<evidence type="ECO:0000256" key="3">
    <source>
        <dbReference type="PROSITE-ProRule" id="PRU00446"/>
    </source>
</evidence>
<dbReference type="PROSITE" id="PS51132">
    <property type="entry name" value="OLF"/>
    <property type="match status" value="1"/>
</dbReference>
<dbReference type="InterPro" id="IPR003112">
    <property type="entry name" value="Olfac-like_dom"/>
</dbReference>
<organism evidence="7 8">
    <name type="scientific">Adineta ricciae</name>
    <name type="common">Rotifer</name>
    <dbReference type="NCBI Taxonomy" id="249248"/>
    <lineage>
        <taxon>Eukaryota</taxon>
        <taxon>Metazoa</taxon>
        <taxon>Spiralia</taxon>
        <taxon>Gnathifera</taxon>
        <taxon>Rotifera</taxon>
        <taxon>Eurotatoria</taxon>
        <taxon>Bdelloidea</taxon>
        <taxon>Adinetida</taxon>
        <taxon>Adinetidae</taxon>
        <taxon>Adineta</taxon>
    </lineage>
</organism>
<feature type="region of interest" description="Disordered" evidence="4">
    <location>
        <begin position="183"/>
        <end position="236"/>
    </location>
</feature>
<comment type="subcellular location">
    <subcellularLocation>
        <location evidence="1">Secreted</location>
    </subcellularLocation>
</comment>
<feature type="region of interest" description="Disordered" evidence="4">
    <location>
        <begin position="91"/>
        <end position="120"/>
    </location>
</feature>
<keyword evidence="5" id="KW-0812">Transmembrane</keyword>
<dbReference type="SMART" id="SM00284">
    <property type="entry name" value="OLF"/>
    <property type="match status" value="1"/>
</dbReference>
<dbReference type="PANTHER" id="PTHR23192">
    <property type="entry name" value="OLFACTOMEDIN-RELATED"/>
    <property type="match status" value="1"/>
</dbReference>
<name>A0A813Y5M6_ADIRI</name>
<evidence type="ECO:0000256" key="5">
    <source>
        <dbReference type="SAM" id="Phobius"/>
    </source>
</evidence>
<evidence type="ECO:0000259" key="6">
    <source>
        <dbReference type="PROSITE" id="PS51132"/>
    </source>
</evidence>
<dbReference type="PANTHER" id="PTHR23192:SF85">
    <property type="entry name" value="GLIOMEDIN"/>
    <property type="match status" value="1"/>
</dbReference>
<evidence type="ECO:0000313" key="7">
    <source>
        <dbReference type="EMBL" id="CAF0878362.1"/>
    </source>
</evidence>
<keyword evidence="2" id="KW-0964">Secreted</keyword>
<dbReference type="GO" id="GO:0007165">
    <property type="term" value="P:signal transduction"/>
    <property type="evidence" value="ECO:0007669"/>
    <property type="project" value="TreeGrafter"/>
</dbReference>
<proteinExistence type="predicted"/>
<keyword evidence="5" id="KW-1133">Transmembrane helix</keyword>
<dbReference type="AlphaFoldDB" id="A0A813Y5M6"/>
<evidence type="ECO:0000313" key="8">
    <source>
        <dbReference type="Proteomes" id="UP000663828"/>
    </source>
</evidence>
<keyword evidence="5" id="KW-0472">Membrane</keyword>
<gene>
    <name evidence="7" type="ORF">XAT740_LOCUS6867</name>
</gene>
<protein>
    <recommendedName>
        <fullName evidence="6">Olfactomedin-like domain-containing protein</fullName>
    </recommendedName>
</protein>
<dbReference type="InterPro" id="IPR050605">
    <property type="entry name" value="Olfactomedin-like_domain"/>
</dbReference>
<comment type="caution">
    <text evidence="7">The sequence shown here is derived from an EMBL/GenBank/DDBJ whole genome shotgun (WGS) entry which is preliminary data.</text>
</comment>
<dbReference type="Pfam" id="PF01391">
    <property type="entry name" value="Collagen"/>
    <property type="match status" value="1"/>
</dbReference>
<evidence type="ECO:0000256" key="4">
    <source>
        <dbReference type="SAM" id="MobiDB-lite"/>
    </source>
</evidence>
<comment type="caution">
    <text evidence="3">Lacks conserved residue(s) required for the propagation of feature annotation.</text>
</comment>
<keyword evidence="8" id="KW-1185">Reference proteome</keyword>
<sequence length="550" mass="61981">MISKDKSMRMTRYDTSSRLHIIVLYVLLASLTIAWGIYFVHSSRNIQTQLETTYTELNSMKERLEALESTQITISTNTNGYETLRRQSRYARVKAKPNNKQPQQKPKQEKSNSEPQQVNPDLLFGSIHFKVPPLAMTTFCVKSVDHCKKLVTENEELRGPKGDRGERGYPGLPGMPGLIGPAGPPGPQGPVGYTGATGLQGPKGDRGESIRGEQGLTGPMGPPGFPGPRGEIGPRGPPGVCTCPRIAVPFQPPISSAMSFPPSSIVSSVDQKQDWHLLYFYSQNKSAVLSRAQRCVFSFIGTPVLLKQDNFTFGAWFKDPMPKTANGAQKVYVTRHVTGTQLYEYNSEADLINGTPNRIITLPYPYSGVNHVVYQGSFIYNIQHKSTIVRIDLVSETEAQHVDISASREPLYNTPQSSWYDFSIDENGLWLLYRDLQTRNFIAAKINPDTLDTQKMWVLPYNPSSLSQGFIAYGVFYGVQHYNKLQSYIDTVYDIYSNLAFTTMKIQFAVPFQFLVQLTYNPYEGKIFAWDNKHLLYYVYNVQRDKTFKC</sequence>
<dbReference type="EMBL" id="CAJNOR010000317">
    <property type="protein sequence ID" value="CAF0878362.1"/>
    <property type="molecule type" value="Genomic_DNA"/>
</dbReference>
<dbReference type="Proteomes" id="UP000663828">
    <property type="component" value="Unassembled WGS sequence"/>
</dbReference>
<reference evidence="7" key="1">
    <citation type="submission" date="2021-02" db="EMBL/GenBank/DDBJ databases">
        <authorList>
            <person name="Nowell W R."/>
        </authorList>
    </citation>
    <scope>NUCLEOTIDE SEQUENCE</scope>
</reference>
<evidence type="ECO:0000256" key="2">
    <source>
        <dbReference type="ARBA" id="ARBA00022525"/>
    </source>
</evidence>
<accession>A0A813Y5M6</accession>
<evidence type="ECO:0000256" key="1">
    <source>
        <dbReference type="ARBA" id="ARBA00004613"/>
    </source>
</evidence>
<dbReference type="Pfam" id="PF02191">
    <property type="entry name" value="OLF"/>
    <property type="match status" value="1"/>
</dbReference>